<evidence type="ECO:0000313" key="5">
    <source>
        <dbReference type="EMBL" id="ASG65192.1"/>
    </source>
</evidence>
<accession>A0ABM6LRN0</accession>
<protein>
    <recommendedName>
        <fullName evidence="3">Thioredoxin</fullName>
    </recommendedName>
</protein>
<dbReference type="PROSITE" id="PS00194">
    <property type="entry name" value="THIOREDOXIN_1"/>
    <property type="match status" value="1"/>
</dbReference>
<dbReference type="SUPFAM" id="SSF48452">
    <property type="entry name" value="TPR-like"/>
    <property type="match status" value="1"/>
</dbReference>
<evidence type="ECO:0000313" key="6">
    <source>
        <dbReference type="Proteomes" id="UP000197717"/>
    </source>
</evidence>
<dbReference type="SUPFAM" id="SSF52833">
    <property type="entry name" value="Thioredoxin-like"/>
    <property type="match status" value="1"/>
</dbReference>
<dbReference type="InterPro" id="IPR017937">
    <property type="entry name" value="Thioredoxin_CS"/>
</dbReference>
<evidence type="ECO:0000256" key="1">
    <source>
        <dbReference type="ARBA" id="ARBA00023157"/>
    </source>
</evidence>
<dbReference type="Gene3D" id="1.25.40.10">
    <property type="entry name" value="Tetratricopeptide repeat domain"/>
    <property type="match status" value="2"/>
</dbReference>
<dbReference type="Gene3D" id="3.40.30.10">
    <property type="entry name" value="Glutaredoxin"/>
    <property type="match status" value="1"/>
</dbReference>
<evidence type="ECO:0000259" key="4">
    <source>
        <dbReference type="PROSITE" id="PS51352"/>
    </source>
</evidence>
<dbReference type="Proteomes" id="UP000197717">
    <property type="component" value="Chromosome"/>
</dbReference>
<dbReference type="PANTHER" id="PTHR43601:SF3">
    <property type="entry name" value="THIOREDOXIN, MITOCHONDRIAL"/>
    <property type="match status" value="1"/>
</dbReference>
<gene>
    <name evidence="5" type="primary">trxA</name>
    <name evidence="5" type="ORF">CEW91_03060</name>
</gene>
<dbReference type="PANTHER" id="PTHR43601">
    <property type="entry name" value="THIOREDOXIN, MITOCHONDRIAL"/>
    <property type="match status" value="1"/>
</dbReference>
<dbReference type="InterPro" id="IPR036249">
    <property type="entry name" value="Thioredoxin-like_sf"/>
</dbReference>
<dbReference type="InterPro" id="IPR013766">
    <property type="entry name" value="Thioredoxin_domain"/>
</dbReference>
<keyword evidence="6" id="KW-1185">Reference proteome</keyword>
<evidence type="ECO:0000256" key="3">
    <source>
        <dbReference type="NCBIfam" id="TIGR01068"/>
    </source>
</evidence>
<dbReference type="Pfam" id="PF00085">
    <property type="entry name" value="Thioredoxin"/>
    <property type="match status" value="1"/>
</dbReference>
<dbReference type="InterPro" id="IPR005746">
    <property type="entry name" value="Thioredoxin"/>
</dbReference>
<dbReference type="EMBL" id="CP022133">
    <property type="protein sequence ID" value="ASG65192.1"/>
    <property type="molecule type" value="Genomic_DNA"/>
</dbReference>
<sequence length="284" mass="31696">MSQQSNIIDVTLQNFQQVLLEGSKEKLVIIDFWADWCEPCKQLMPVLEKLANEYSDQVILAKINCDDQQELAMQFGIRSLPTVALFKNGEPVDSFGGVKTESEVREMLSKHLPSPSDDLIQQAQVAMGEGDANKAYTLAKQAYDLDNTDMAAIKLLAEAAVDAGRLDQAKELVAAIPMVEQDSDYQRIKGKLELAEDAADSPELRALQEQVEQNPGDLSLKLQLALKFHEAHRDEEALQLVFTVLTKDVNFEGAKKYALDIINSLPDGDPLAATYRRKLYSMMY</sequence>
<dbReference type="CDD" id="cd02956">
    <property type="entry name" value="ybbN"/>
    <property type="match status" value="1"/>
</dbReference>
<feature type="domain" description="Thioredoxin" evidence="4">
    <location>
        <begin position="1"/>
        <end position="113"/>
    </location>
</feature>
<organism evidence="5 6">
    <name type="scientific">Idiomarina piscisalsi</name>
    <dbReference type="NCBI Taxonomy" id="1096243"/>
    <lineage>
        <taxon>Bacteria</taxon>
        <taxon>Pseudomonadati</taxon>
        <taxon>Pseudomonadota</taxon>
        <taxon>Gammaproteobacteria</taxon>
        <taxon>Alteromonadales</taxon>
        <taxon>Idiomarinaceae</taxon>
        <taxon>Idiomarina</taxon>
    </lineage>
</organism>
<dbReference type="InterPro" id="IPR011990">
    <property type="entry name" value="TPR-like_helical_dom_sf"/>
</dbReference>
<reference evidence="5 6" key="1">
    <citation type="submission" date="2017-06" db="EMBL/GenBank/DDBJ databases">
        <title>Complete genome sequence of Idiomarina piscisalsi strain 10PY1A isolated from soil of Soudi Arabia.</title>
        <authorList>
            <person name="Kim M.-C."/>
            <person name="Jung B.K."/>
            <person name="Budiyanto F."/>
            <person name="Nzila A."/>
            <person name="Shin J.-H."/>
        </authorList>
    </citation>
    <scope>NUCLEOTIDE SEQUENCE [LARGE SCALE GENOMIC DNA]</scope>
    <source>
        <strain evidence="5 6">10PY1A</strain>
    </source>
</reference>
<dbReference type="Pfam" id="PF14559">
    <property type="entry name" value="TPR_19"/>
    <property type="match status" value="1"/>
</dbReference>
<keyword evidence="2" id="KW-0676">Redox-active center</keyword>
<proteinExistence type="predicted"/>
<dbReference type="PROSITE" id="PS51352">
    <property type="entry name" value="THIOREDOXIN_2"/>
    <property type="match status" value="1"/>
</dbReference>
<keyword evidence="1" id="KW-1015">Disulfide bond</keyword>
<dbReference type="PRINTS" id="PR00421">
    <property type="entry name" value="THIOREDOXIN"/>
</dbReference>
<dbReference type="Pfam" id="PF14561">
    <property type="entry name" value="TPR_20"/>
    <property type="match status" value="1"/>
</dbReference>
<dbReference type="NCBIfam" id="TIGR01068">
    <property type="entry name" value="thioredoxin"/>
    <property type="match status" value="1"/>
</dbReference>
<name>A0ABM6LRN0_9GAMM</name>
<evidence type="ECO:0000256" key="2">
    <source>
        <dbReference type="ARBA" id="ARBA00023284"/>
    </source>
</evidence>
<dbReference type="RefSeq" id="WP_088767625.1">
    <property type="nucleotide sequence ID" value="NZ_CP022133.1"/>
</dbReference>